<comment type="function">
    <text evidence="6">Bifunctional enzyme involved in flavonoid metabolism.</text>
</comment>
<evidence type="ECO:0000256" key="1">
    <source>
        <dbReference type="ARBA" id="ARBA00004935"/>
    </source>
</evidence>
<evidence type="ECO:0000313" key="16">
    <source>
        <dbReference type="Proteomes" id="UP000250235"/>
    </source>
</evidence>
<evidence type="ECO:0000256" key="10">
    <source>
        <dbReference type="ARBA" id="ARBA00042087"/>
    </source>
</evidence>
<dbReference type="GO" id="GO:0045552">
    <property type="term" value="F:dihydroflavanol 4-reductase activity"/>
    <property type="evidence" value="ECO:0007669"/>
    <property type="project" value="UniProtKB-EC"/>
</dbReference>
<organism evidence="15 16">
    <name type="scientific">Dorcoceras hygrometricum</name>
    <dbReference type="NCBI Taxonomy" id="472368"/>
    <lineage>
        <taxon>Eukaryota</taxon>
        <taxon>Viridiplantae</taxon>
        <taxon>Streptophyta</taxon>
        <taxon>Embryophyta</taxon>
        <taxon>Tracheophyta</taxon>
        <taxon>Spermatophyta</taxon>
        <taxon>Magnoliopsida</taxon>
        <taxon>eudicotyledons</taxon>
        <taxon>Gunneridae</taxon>
        <taxon>Pentapetalae</taxon>
        <taxon>asterids</taxon>
        <taxon>lamiids</taxon>
        <taxon>Lamiales</taxon>
        <taxon>Gesneriaceae</taxon>
        <taxon>Didymocarpoideae</taxon>
        <taxon>Trichosporeae</taxon>
        <taxon>Loxocarpinae</taxon>
        <taxon>Dorcoceras</taxon>
    </lineage>
</organism>
<keyword evidence="2" id="KW-0521">NADP</keyword>
<dbReference type="AlphaFoldDB" id="A0A2Z7CQQ7"/>
<evidence type="ECO:0000256" key="3">
    <source>
        <dbReference type="ARBA" id="ARBA00023002"/>
    </source>
</evidence>
<dbReference type="FunFam" id="3.40.50.720:FF:000085">
    <property type="entry name" value="Dihydroflavonol reductase"/>
    <property type="match status" value="1"/>
</dbReference>
<keyword evidence="4" id="KW-0284">Flavonoid biosynthesis</keyword>
<proteinExistence type="inferred from homology"/>
<keyword evidence="16" id="KW-1185">Reference proteome</keyword>
<dbReference type="EC" id="1.1.1.234" evidence="7"/>
<reference evidence="15 16" key="1">
    <citation type="journal article" date="2015" name="Proc. Natl. Acad. Sci. U.S.A.">
        <title>The resurrection genome of Boea hygrometrica: A blueprint for survival of dehydration.</title>
        <authorList>
            <person name="Xiao L."/>
            <person name="Yang G."/>
            <person name="Zhang L."/>
            <person name="Yang X."/>
            <person name="Zhao S."/>
            <person name="Ji Z."/>
            <person name="Zhou Q."/>
            <person name="Hu M."/>
            <person name="Wang Y."/>
            <person name="Chen M."/>
            <person name="Xu Y."/>
            <person name="Jin H."/>
            <person name="Xiao X."/>
            <person name="Hu G."/>
            <person name="Bao F."/>
            <person name="Hu Y."/>
            <person name="Wan P."/>
            <person name="Li L."/>
            <person name="Deng X."/>
            <person name="Kuang T."/>
            <person name="Xiang C."/>
            <person name="Zhu J.K."/>
            <person name="Oliver M.J."/>
            <person name="He Y."/>
        </authorList>
    </citation>
    <scope>NUCLEOTIDE SEQUENCE [LARGE SCALE GENOMIC DNA]</scope>
    <source>
        <strain evidence="16">cv. XS01</strain>
    </source>
</reference>
<evidence type="ECO:0000256" key="2">
    <source>
        <dbReference type="ARBA" id="ARBA00022857"/>
    </source>
</evidence>
<protein>
    <recommendedName>
        <fullName evidence="9">Dihydroflavonol 4-reductase</fullName>
        <ecNumber evidence="8">1.1.1.219</ecNumber>
        <ecNumber evidence="7">1.1.1.234</ecNumber>
    </recommendedName>
    <alternativeName>
        <fullName evidence="11">Dihydrokaempferol 4-reductase</fullName>
    </alternativeName>
    <alternativeName>
        <fullName evidence="10">Flavanone 4-reductase</fullName>
    </alternativeName>
</protein>
<comment type="pathway">
    <text evidence="1">Pigment biosynthesis; anthocyanin biosynthesis.</text>
</comment>
<dbReference type="Gene3D" id="3.40.50.720">
    <property type="entry name" value="NAD(P)-binding Rossmann-like Domain"/>
    <property type="match status" value="1"/>
</dbReference>
<dbReference type="GO" id="GO:0009813">
    <property type="term" value="P:flavonoid biosynthetic process"/>
    <property type="evidence" value="ECO:0007669"/>
    <property type="project" value="UniProtKB-KW"/>
</dbReference>
<dbReference type="Proteomes" id="UP000250235">
    <property type="component" value="Unassembled WGS sequence"/>
</dbReference>
<evidence type="ECO:0000256" key="5">
    <source>
        <dbReference type="ARBA" id="ARBA00023445"/>
    </source>
</evidence>
<dbReference type="InterPro" id="IPR036291">
    <property type="entry name" value="NAD(P)-bd_dom_sf"/>
</dbReference>
<dbReference type="InterPro" id="IPR001509">
    <property type="entry name" value="Epimerase_deHydtase"/>
</dbReference>
<dbReference type="CDD" id="cd08958">
    <property type="entry name" value="FR_SDR_e"/>
    <property type="match status" value="1"/>
</dbReference>
<dbReference type="Pfam" id="PF01370">
    <property type="entry name" value="Epimerase"/>
    <property type="match status" value="1"/>
</dbReference>
<dbReference type="EMBL" id="KQ993055">
    <property type="protein sequence ID" value="KZV49402.1"/>
    <property type="molecule type" value="Genomic_DNA"/>
</dbReference>
<evidence type="ECO:0000256" key="6">
    <source>
        <dbReference type="ARBA" id="ARBA00037100"/>
    </source>
</evidence>
<dbReference type="EC" id="1.1.1.219" evidence="8"/>
<evidence type="ECO:0000256" key="8">
    <source>
        <dbReference type="ARBA" id="ARBA00039057"/>
    </source>
</evidence>
<dbReference type="OrthoDB" id="907104at2759"/>
<accession>A0A2Z7CQQ7</accession>
<comment type="catalytic activity">
    <reaction evidence="12">
        <text>(2S)-flavan-4-ol + NADP(+) = (2S)-flavanone + NADPH + H(+)</text>
        <dbReference type="Rhea" id="RHEA:11228"/>
        <dbReference type="ChEBI" id="CHEBI:15378"/>
        <dbReference type="ChEBI" id="CHEBI:15605"/>
        <dbReference type="ChEBI" id="CHEBI:15606"/>
        <dbReference type="ChEBI" id="CHEBI:57783"/>
        <dbReference type="ChEBI" id="CHEBI:58349"/>
        <dbReference type="EC" id="1.1.1.234"/>
    </reaction>
</comment>
<feature type="domain" description="NAD-dependent epimerase/dehydratase" evidence="14">
    <location>
        <begin position="20"/>
        <end position="210"/>
    </location>
</feature>
<comment type="similarity">
    <text evidence="5">Belongs to the NAD(P)-dependent epimerase/dehydratase family. Dihydroflavonol-4-reductase subfamily.</text>
</comment>
<evidence type="ECO:0000256" key="12">
    <source>
        <dbReference type="ARBA" id="ARBA00048870"/>
    </source>
</evidence>
<evidence type="ECO:0000256" key="13">
    <source>
        <dbReference type="ARBA" id="ARBA00049132"/>
    </source>
</evidence>
<evidence type="ECO:0000256" key="4">
    <source>
        <dbReference type="ARBA" id="ARBA00023241"/>
    </source>
</evidence>
<dbReference type="InterPro" id="IPR050425">
    <property type="entry name" value="NAD(P)_dehydrat-like"/>
</dbReference>
<name>A0A2Z7CQQ7_9LAMI</name>
<evidence type="ECO:0000256" key="11">
    <source>
        <dbReference type="ARBA" id="ARBA00042831"/>
    </source>
</evidence>
<dbReference type="PANTHER" id="PTHR10366">
    <property type="entry name" value="NAD DEPENDENT EPIMERASE/DEHYDRATASE"/>
    <property type="match status" value="1"/>
</dbReference>
<evidence type="ECO:0000259" key="14">
    <source>
        <dbReference type="Pfam" id="PF01370"/>
    </source>
</evidence>
<evidence type="ECO:0000256" key="7">
    <source>
        <dbReference type="ARBA" id="ARBA00039055"/>
    </source>
</evidence>
<evidence type="ECO:0000313" key="15">
    <source>
        <dbReference type="EMBL" id="KZV49402.1"/>
    </source>
</evidence>
<dbReference type="GO" id="GO:0047890">
    <property type="term" value="F:flavanone 4-reductase activity"/>
    <property type="evidence" value="ECO:0007669"/>
    <property type="project" value="UniProtKB-EC"/>
</dbReference>
<dbReference type="SUPFAM" id="SSF51735">
    <property type="entry name" value="NAD(P)-binding Rossmann-fold domains"/>
    <property type="match status" value="1"/>
</dbReference>
<dbReference type="PANTHER" id="PTHR10366:SF825">
    <property type="entry name" value="NAD(P)-BINDING ROSSMANN-FOLD SUPERFAMILY PROTEIN"/>
    <property type="match status" value="1"/>
</dbReference>
<comment type="catalytic activity">
    <reaction evidence="13">
        <text>a (2R,3S,4S)-leucoanthocyanidin + NADP(+) = a (2R,3R)-dihydroflavonol + NADPH + H(+)</text>
        <dbReference type="Rhea" id="RHEA:54444"/>
        <dbReference type="ChEBI" id="CHEBI:15378"/>
        <dbReference type="ChEBI" id="CHEBI:57783"/>
        <dbReference type="ChEBI" id="CHEBI:58349"/>
        <dbReference type="ChEBI" id="CHEBI:138176"/>
        <dbReference type="ChEBI" id="CHEBI:138188"/>
        <dbReference type="EC" id="1.1.1.219"/>
    </reaction>
</comment>
<gene>
    <name evidence="15" type="ORF">F511_27485</name>
</gene>
<keyword evidence="3" id="KW-0560">Oxidoreductase</keyword>
<sequence>MQLKFGDPNKVAHLKELQGADERLHLLEANLIEDGSFDPAVHGCEAVFHTASPAFIGSTDPQVELLEPAVKGTLNILKSCSKESSVRRVVLTSSVAAVSFNRRPKGPDVVVDETWFSDPVFCEEIKAWYILSKTLAEEAAWKFSKENGIDLVVMNPGYVIGPVLQPTLNYTSEAFLNLIKGKGGFPSYRFVDVRDVAEAHILGFENPSASGRYLLVERSLTLLETLEILQKLYPSMEVPKIPVGDPAHQVCNKRAKDLGVVFTPFEESLKDMVECLKQRNFLS</sequence>
<evidence type="ECO:0000256" key="9">
    <source>
        <dbReference type="ARBA" id="ARBA00039963"/>
    </source>
</evidence>